<name>A0A819TZE2_9BILA</name>
<dbReference type="EMBL" id="CAJNOG010000936">
    <property type="protein sequence ID" value="CAF1385479.1"/>
    <property type="molecule type" value="Genomic_DNA"/>
</dbReference>
<accession>A0A819TZE2</accession>
<gene>
    <name evidence="1" type="ORF">JYZ213_LOCUS36904</name>
    <name evidence="2" type="ORF">OXD698_LOCUS34441</name>
</gene>
<dbReference type="EMBL" id="CAJOAZ010004991">
    <property type="protein sequence ID" value="CAF4083234.1"/>
    <property type="molecule type" value="Genomic_DNA"/>
</dbReference>
<comment type="caution">
    <text evidence="2">The sequence shown here is derived from an EMBL/GenBank/DDBJ whole genome shotgun (WGS) entry which is preliminary data.</text>
</comment>
<proteinExistence type="predicted"/>
<dbReference type="Proteomes" id="UP000663845">
    <property type="component" value="Unassembled WGS sequence"/>
</dbReference>
<evidence type="ECO:0000313" key="2">
    <source>
        <dbReference type="EMBL" id="CAF4083234.1"/>
    </source>
</evidence>
<evidence type="ECO:0000313" key="3">
    <source>
        <dbReference type="Proteomes" id="UP000663844"/>
    </source>
</evidence>
<protein>
    <submittedName>
        <fullName evidence="2">Uncharacterized protein</fullName>
    </submittedName>
</protein>
<evidence type="ECO:0000313" key="1">
    <source>
        <dbReference type="EMBL" id="CAF1385479.1"/>
    </source>
</evidence>
<sequence length="97" mass="11409">MKITLMLEHTDTITDEDEYIIVDDQVIDEIKQSVKRKLSKRIKYCEKNKKLSTTHDEHNNNFVMLVDDQVPTHTNEHQKIIYKLVMTVVLQTIAIVV</sequence>
<reference evidence="2" key="1">
    <citation type="submission" date="2021-02" db="EMBL/GenBank/DDBJ databases">
        <authorList>
            <person name="Nowell W R."/>
        </authorList>
    </citation>
    <scope>NUCLEOTIDE SEQUENCE</scope>
</reference>
<organism evidence="2 3">
    <name type="scientific">Adineta steineri</name>
    <dbReference type="NCBI Taxonomy" id="433720"/>
    <lineage>
        <taxon>Eukaryota</taxon>
        <taxon>Metazoa</taxon>
        <taxon>Spiralia</taxon>
        <taxon>Gnathifera</taxon>
        <taxon>Rotifera</taxon>
        <taxon>Eurotatoria</taxon>
        <taxon>Bdelloidea</taxon>
        <taxon>Adinetida</taxon>
        <taxon>Adinetidae</taxon>
        <taxon>Adineta</taxon>
    </lineage>
</organism>
<dbReference type="AlphaFoldDB" id="A0A819TZE2"/>
<dbReference type="Proteomes" id="UP000663844">
    <property type="component" value="Unassembled WGS sequence"/>
</dbReference>